<name>A0A0N0P478_LEPSE</name>
<protein>
    <recommendedName>
        <fullName evidence="4">Ribosome biogenesis protein SLX9</fullName>
    </recommendedName>
</protein>
<dbReference type="OMA" id="QHLSATM"/>
<feature type="compositionally biased region" description="Basic and acidic residues" evidence="1">
    <location>
        <begin position="128"/>
        <end position="145"/>
    </location>
</feature>
<feature type="compositionally biased region" description="Low complexity" evidence="1">
    <location>
        <begin position="30"/>
        <end position="40"/>
    </location>
</feature>
<dbReference type="AlphaFoldDB" id="A0A0N0P478"/>
<dbReference type="VEuPathDB" id="TriTrypDB:Lsey_0217_0070"/>
<feature type="compositionally biased region" description="Basic residues" evidence="1">
    <location>
        <begin position="1"/>
        <end position="18"/>
    </location>
</feature>
<dbReference type="Proteomes" id="UP000038009">
    <property type="component" value="Unassembled WGS sequence"/>
</dbReference>
<evidence type="ECO:0000256" key="1">
    <source>
        <dbReference type="SAM" id="MobiDB-lite"/>
    </source>
</evidence>
<organism evidence="2 3">
    <name type="scientific">Leptomonas seymouri</name>
    <dbReference type="NCBI Taxonomy" id="5684"/>
    <lineage>
        <taxon>Eukaryota</taxon>
        <taxon>Discoba</taxon>
        <taxon>Euglenozoa</taxon>
        <taxon>Kinetoplastea</taxon>
        <taxon>Metakinetoplastina</taxon>
        <taxon>Trypanosomatida</taxon>
        <taxon>Trypanosomatidae</taxon>
        <taxon>Leishmaniinae</taxon>
        <taxon>Leptomonas</taxon>
    </lineage>
</organism>
<dbReference type="OrthoDB" id="253002at2759"/>
<feature type="region of interest" description="Disordered" evidence="1">
    <location>
        <begin position="1"/>
        <end position="145"/>
    </location>
</feature>
<comment type="caution">
    <text evidence="2">The sequence shown here is derived from an EMBL/GenBank/DDBJ whole genome shotgun (WGS) entry which is preliminary data.</text>
</comment>
<sequence length="218" mass="23486">MAGGKSAKRVSLRAKVARKQQVQHAGGEGASASVDSSAAAELDHLSASPSVATEVAEAHRTQSSAPYGHAEGDRETALQIRDALRQRHGRTSRAHATTTTKSSRTSETSSSKSMKATTNRSSQKRQSAKKESKKDASAIHPAELRRAAARERRRLLAPPMSAAEARMATFQKELQLFDEVQTVPAYVEDPFAAVMQHLSSTMDTLKPQTPDIGRAARD</sequence>
<gene>
    <name evidence="2" type="ORF">ABL78_5970</name>
</gene>
<evidence type="ECO:0000313" key="3">
    <source>
        <dbReference type="Proteomes" id="UP000038009"/>
    </source>
</evidence>
<dbReference type="EMBL" id="LJSK01000217">
    <property type="protein sequence ID" value="KPI84979.1"/>
    <property type="molecule type" value="Genomic_DNA"/>
</dbReference>
<keyword evidence="3" id="KW-1185">Reference proteome</keyword>
<accession>A0A0N0P478</accession>
<feature type="compositionally biased region" description="Low complexity" evidence="1">
    <location>
        <begin position="94"/>
        <end position="118"/>
    </location>
</feature>
<evidence type="ECO:0000313" key="2">
    <source>
        <dbReference type="EMBL" id="KPI84979.1"/>
    </source>
</evidence>
<evidence type="ECO:0008006" key="4">
    <source>
        <dbReference type="Google" id="ProtNLM"/>
    </source>
</evidence>
<proteinExistence type="predicted"/>
<reference evidence="2 3" key="1">
    <citation type="journal article" date="2015" name="PLoS Pathog.">
        <title>Leptomonas seymouri: Adaptations to the Dixenous Life Cycle Analyzed by Genome Sequencing, Transcriptome Profiling and Co-infection with Leishmania donovani.</title>
        <authorList>
            <person name="Kraeva N."/>
            <person name="Butenko A."/>
            <person name="Hlavacova J."/>
            <person name="Kostygov A."/>
            <person name="Myskova J."/>
            <person name="Grybchuk D."/>
            <person name="Lestinova T."/>
            <person name="Votypka J."/>
            <person name="Volf P."/>
            <person name="Opperdoes F."/>
            <person name="Flegontov P."/>
            <person name="Lukes J."/>
            <person name="Yurchenko V."/>
        </authorList>
    </citation>
    <scope>NUCLEOTIDE SEQUENCE [LARGE SCALE GENOMIC DNA]</scope>
    <source>
        <strain evidence="2 3">ATCC 30220</strain>
    </source>
</reference>